<dbReference type="InterPro" id="IPR046336">
    <property type="entry name" value="Lon_prtase_N_sf"/>
</dbReference>
<dbReference type="AlphaFoldDB" id="A0A1H6VSF6"/>
<proteinExistence type="predicted"/>
<gene>
    <name evidence="2" type="ORF">SAMN05192553_102182</name>
</gene>
<sequence length="208" mass="24195">MTQELPLFPLKLITFPEENLNLHIFEPRYKELINDCLQHGQTFGICTFLDKLMPVGTEVSLLEITTTYEDGRLDIKTRGLRTFKILGFENPMKGKLYAGGKVAFLPLELEAPQEKKIAFRNSLEELFKWMQFSADLQNPSLTSFTYAHKIGLSPAQEYRLLELETEEKRLDFLFAHLKKTIPILKEIEASKHRIKMNGHFKYLDPLNF</sequence>
<accession>A0A1H6VSF6</accession>
<feature type="domain" description="Lon N-terminal" evidence="1">
    <location>
        <begin position="4"/>
        <end position="179"/>
    </location>
</feature>
<dbReference type="OrthoDB" id="25394at2"/>
<dbReference type="InterPro" id="IPR003111">
    <property type="entry name" value="Lon_prtase_N"/>
</dbReference>
<dbReference type="PANTHER" id="PTHR46732:SF8">
    <property type="entry name" value="ATP-DEPENDENT PROTEASE LA (LON) DOMAIN PROTEIN"/>
    <property type="match status" value="1"/>
</dbReference>
<reference evidence="3" key="1">
    <citation type="submission" date="2016-10" db="EMBL/GenBank/DDBJ databases">
        <authorList>
            <person name="Varghese N."/>
            <person name="Submissions S."/>
        </authorList>
    </citation>
    <scope>NUCLEOTIDE SEQUENCE [LARGE SCALE GENOMIC DNA]</scope>
    <source>
        <strain evidence="3">IBRC-M 10761</strain>
    </source>
</reference>
<dbReference type="SUPFAM" id="SSF88697">
    <property type="entry name" value="PUA domain-like"/>
    <property type="match status" value="1"/>
</dbReference>
<evidence type="ECO:0000259" key="1">
    <source>
        <dbReference type="SMART" id="SM00464"/>
    </source>
</evidence>
<dbReference type="STRING" id="1416801.SAMN05192553_102182"/>
<name>A0A1H6VSF6_9BACT</name>
<dbReference type="EMBL" id="FNZH01000002">
    <property type="protein sequence ID" value="SEJ06024.1"/>
    <property type="molecule type" value="Genomic_DNA"/>
</dbReference>
<dbReference type="PANTHER" id="PTHR46732">
    <property type="entry name" value="ATP-DEPENDENT PROTEASE LA (LON) DOMAIN PROTEIN"/>
    <property type="match status" value="1"/>
</dbReference>
<dbReference type="Pfam" id="PF02190">
    <property type="entry name" value="LON_substr_bdg"/>
    <property type="match status" value="1"/>
</dbReference>
<evidence type="ECO:0000313" key="2">
    <source>
        <dbReference type="EMBL" id="SEJ06024.1"/>
    </source>
</evidence>
<dbReference type="Proteomes" id="UP000199403">
    <property type="component" value="Unassembled WGS sequence"/>
</dbReference>
<dbReference type="InterPro" id="IPR015947">
    <property type="entry name" value="PUA-like_sf"/>
</dbReference>
<evidence type="ECO:0000313" key="3">
    <source>
        <dbReference type="Proteomes" id="UP000199403"/>
    </source>
</evidence>
<organism evidence="2 3">
    <name type="scientific">Cyclobacterium xiamenense</name>
    <dbReference type="NCBI Taxonomy" id="1297121"/>
    <lineage>
        <taxon>Bacteria</taxon>
        <taxon>Pseudomonadati</taxon>
        <taxon>Bacteroidota</taxon>
        <taxon>Cytophagia</taxon>
        <taxon>Cytophagales</taxon>
        <taxon>Cyclobacteriaceae</taxon>
        <taxon>Cyclobacterium</taxon>
    </lineage>
</organism>
<dbReference type="RefSeq" id="WP_092170733.1">
    <property type="nucleotide sequence ID" value="NZ_FNZH01000002.1"/>
</dbReference>
<dbReference type="Gene3D" id="2.30.130.40">
    <property type="entry name" value="LON domain-like"/>
    <property type="match status" value="1"/>
</dbReference>
<dbReference type="SMART" id="SM00464">
    <property type="entry name" value="LON"/>
    <property type="match status" value="1"/>
</dbReference>
<protein>
    <recommendedName>
        <fullName evidence="1">Lon N-terminal domain-containing protein</fullName>
    </recommendedName>
</protein>
<keyword evidence="3" id="KW-1185">Reference proteome</keyword>